<evidence type="ECO:0000259" key="1">
    <source>
        <dbReference type="PROSITE" id="PS50943"/>
    </source>
</evidence>
<proteinExistence type="predicted"/>
<accession>A0A3N4N731</accession>
<protein>
    <submittedName>
        <fullName evidence="2">XRE family transcriptional regulator</fullName>
    </submittedName>
</protein>
<dbReference type="RefSeq" id="WP_123803592.1">
    <property type="nucleotide sequence ID" value="NZ_RPFL01000001.1"/>
</dbReference>
<dbReference type="OrthoDB" id="2986852at2"/>
<dbReference type="InterPro" id="IPR010982">
    <property type="entry name" value="Lambda_DNA-bd_dom_sf"/>
</dbReference>
<dbReference type="AlphaFoldDB" id="A0A3N4N731"/>
<dbReference type="Proteomes" id="UP000272412">
    <property type="component" value="Unassembled WGS sequence"/>
</dbReference>
<feature type="domain" description="HTH cro/C1-type" evidence="1">
    <location>
        <begin position="11"/>
        <end position="32"/>
    </location>
</feature>
<dbReference type="Gene3D" id="1.10.260.40">
    <property type="entry name" value="lambda repressor-like DNA-binding domains"/>
    <property type="match status" value="1"/>
</dbReference>
<evidence type="ECO:0000313" key="2">
    <source>
        <dbReference type="EMBL" id="RPD90908.1"/>
    </source>
</evidence>
<dbReference type="GO" id="GO:0003677">
    <property type="term" value="F:DNA binding"/>
    <property type="evidence" value="ECO:0007669"/>
    <property type="project" value="InterPro"/>
</dbReference>
<keyword evidence="3" id="KW-1185">Reference proteome</keyword>
<gene>
    <name evidence="2" type="ORF">EGK74_00735</name>
</gene>
<dbReference type="CDD" id="cd00093">
    <property type="entry name" value="HTH_XRE"/>
    <property type="match status" value="1"/>
</dbReference>
<organism evidence="2 3">
    <name type="scientific">Neisseria weixii</name>
    <dbReference type="NCBI Taxonomy" id="1853276"/>
    <lineage>
        <taxon>Bacteria</taxon>
        <taxon>Pseudomonadati</taxon>
        <taxon>Pseudomonadota</taxon>
        <taxon>Betaproteobacteria</taxon>
        <taxon>Neisseriales</taxon>
        <taxon>Neisseriaceae</taxon>
        <taxon>Neisseria</taxon>
    </lineage>
</organism>
<reference evidence="2 3" key="1">
    <citation type="submission" date="2018-11" db="EMBL/GenBank/DDBJ databases">
        <title>Neisseria weixii sp. nov. isolated from the rectal contents of plateau pika (Ochotona cruzoniae).</title>
        <authorList>
            <person name="Zhang G."/>
        </authorList>
    </citation>
    <scope>NUCLEOTIDE SEQUENCE [LARGE SCALE GENOMIC DNA]</scope>
    <source>
        <strain evidence="2 3">10009</strain>
    </source>
</reference>
<dbReference type="PROSITE" id="PS50943">
    <property type="entry name" value="HTH_CROC1"/>
    <property type="match status" value="1"/>
</dbReference>
<sequence>MNARDQLRQNIRDLREDKHMTQAVMAEKLGMSERVMQKLNVASQEFELDVYSKLHKCLK</sequence>
<name>A0A3N4N731_9NEIS</name>
<dbReference type="EMBL" id="RPFL01000001">
    <property type="protein sequence ID" value="RPD90908.1"/>
    <property type="molecule type" value="Genomic_DNA"/>
</dbReference>
<comment type="caution">
    <text evidence="2">The sequence shown here is derived from an EMBL/GenBank/DDBJ whole genome shotgun (WGS) entry which is preliminary data.</text>
</comment>
<dbReference type="SUPFAM" id="SSF47413">
    <property type="entry name" value="lambda repressor-like DNA-binding domains"/>
    <property type="match status" value="1"/>
</dbReference>
<evidence type="ECO:0000313" key="3">
    <source>
        <dbReference type="Proteomes" id="UP000272412"/>
    </source>
</evidence>
<dbReference type="InterPro" id="IPR001387">
    <property type="entry name" value="Cro/C1-type_HTH"/>
</dbReference>